<dbReference type="OrthoDB" id="9812311at2"/>
<reference evidence="4 5" key="1">
    <citation type="submission" date="2019-06" db="EMBL/GenBank/DDBJ databases">
        <title>Rhizobium sp. CL12 isolated from roots of soybean.</title>
        <authorList>
            <person name="Wang C."/>
        </authorList>
    </citation>
    <scope>NUCLEOTIDE SEQUENCE [LARGE SCALE GENOMIC DNA]</scope>
    <source>
        <strain evidence="4 5">CL12</strain>
    </source>
</reference>
<sequence length="245" mass="26928">MERMTRHEPQNEPFSNGAAPGPSAGLFARRGIIRRVLRYGGILVLLGIAMIVAGFLVFADQVTNLRPPEVAKADAIVVLTGGYQRIEQAIDLLKRGYGKRLLISGVNPQTTAGQIRRATRTSPDIFECCVDIGYSAIDTIGNANETASWIRDKGYRSVLVVTSNYHLARSLMELRRSDPGTEFVGYPVVASDLKTKAWYSEPDAMRTMLFEYGKTIIAYVRGLIGWSGDKGLRPDGEITESGRNS</sequence>
<feature type="region of interest" description="Disordered" evidence="1">
    <location>
        <begin position="1"/>
        <end position="20"/>
    </location>
</feature>
<dbReference type="InterPro" id="IPR051599">
    <property type="entry name" value="Cell_Envelope_Assoc"/>
</dbReference>
<proteinExistence type="predicted"/>
<keyword evidence="2" id="KW-1133">Transmembrane helix</keyword>
<keyword evidence="5" id="KW-1185">Reference proteome</keyword>
<evidence type="ECO:0000259" key="3">
    <source>
        <dbReference type="Pfam" id="PF02698"/>
    </source>
</evidence>
<evidence type="ECO:0000256" key="1">
    <source>
        <dbReference type="SAM" id="MobiDB-lite"/>
    </source>
</evidence>
<dbReference type="GO" id="GO:0005886">
    <property type="term" value="C:plasma membrane"/>
    <property type="evidence" value="ECO:0007669"/>
    <property type="project" value="TreeGrafter"/>
</dbReference>
<dbReference type="GO" id="GO:0000270">
    <property type="term" value="P:peptidoglycan metabolic process"/>
    <property type="evidence" value="ECO:0007669"/>
    <property type="project" value="TreeGrafter"/>
</dbReference>
<dbReference type="Proteomes" id="UP000316429">
    <property type="component" value="Unassembled WGS sequence"/>
</dbReference>
<feature type="domain" description="DUF218" evidence="3">
    <location>
        <begin position="74"/>
        <end position="197"/>
    </location>
</feature>
<dbReference type="PANTHER" id="PTHR30336">
    <property type="entry name" value="INNER MEMBRANE PROTEIN, PROBABLE PERMEASE"/>
    <property type="match status" value="1"/>
</dbReference>
<dbReference type="Pfam" id="PF02698">
    <property type="entry name" value="DUF218"/>
    <property type="match status" value="1"/>
</dbReference>
<dbReference type="GO" id="GO:0043164">
    <property type="term" value="P:Gram-negative-bacterium-type cell wall biogenesis"/>
    <property type="evidence" value="ECO:0007669"/>
    <property type="project" value="TreeGrafter"/>
</dbReference>
<dbReference type="CDD" id="cd06259">
    <property type="entry name" value="YdcF-like"/>
    <property type="match status" value="1"/>
</dbReference>
<keyword evidence="2" id="KW-0812">Transmembrane</keyword>
<organism evidence="4 5">
    <name type="scientific">Rhizobium glycinendophyticum</name>
    <dbReference type="NCBI Taxonomy" id="2589807"/>
    <lineage>
        <taxon>Bacteria</taxon>
        <taxon>Pseudomonadati</taxon>
        <taxon>Pseudomonadota</taxon>
        <taxon>Alphaproteobacteria</taxon>
        <taxon>Hyphomicrobiales</taxon>
        <taxon>Rhizobiaceae</taxon>
        <taxon>Rhizobium/Agrobacterium group</taxon>
        <taxon>Rhizobium</taxon>
    </lineage>
</organism>
<name>A0A504UBI3_9HYPH</name>
<protein>
    <submittedName>
        <fullName evidence="4">YdcF family protein</fullName>
    </submittedName>
</protein>
<gene>
    <name evidence="4" type="ORF">FJQ55_15130</name>
</gene>
<evidence type="ECO:0000256" key="2">
    <source>
        <dbReference type="SAM" id="Phobius"/>
    </source>
</evidence>
<dbReference type="AlphaFoldDB" id="A0A504UBI3"/>
<dbReference type="EMBL" id="VFYP01000002">
    <property type="protein sequence ID" value="TPP06996.1"/>
    <property type="molecule type" value="Genomic_DNA"/>
</dbReference>
<dbReference type="InterPro" id="IPR003848">
    <property type="entry name" value="DUF218"/>
</dbReference>
<accession>A0A504UBI3</accession>
<feature type="transmembrane region" description="Helical" evidence="2">
    <location>
        <begin position="36"/>
        <end position="59"/>
    </location>
</feature>
<comment type="caution">
    <text evidence="4">The sequence shown here is derived from an EMBL/GenBank/DDBJ whole genome shotgun (WGS) entry which is preliminary data.</text>
</comment>
<feature type="compositionally biased region" description="Basic and acidic residues" evidence="1">
    <location>
        <begin position="1"/>
        <end position="10"/>
    </location>
</feature>
<keyword evidence="2" id="KW-0472">Membrane</keyword>
<evidence type="ECO:0000313" key="4">
    <source>
        <dbReference type="EMBL" id="TPP06996.1"/>
    </source>
</evidence>
<dbReference type="PANTHER" id="PTHR30336:SF4">
    <property type="entry name" value="ENVELOPE BIOGENESIS FACTOR ELYC"/>
    <property type="match status" value="1"/>
</dbReference>
<evidence type="ECO:0000313" key="5">
    <source>
        <dbReference type="Proteomes" id="UP000316429"/>
    </source>
</evidence>